<dbReference type="PANTHER" id="PTHR38831">
    <property type="entry name" value="TYPE II SECRETION SYSTEM PROTEIN K"/>
    <property type="match status" value="1"/>
</dbReference>
<proteinExistence type="inferred from homology"/>
<evidence type="ECO:0000256" key="2">
    <source>
        <dbReference type="ARBA" id="ARBA00007246"/>
    </source>
</evidence>
<dbReference type="PANTHER" id="PTHR38831:SF2">
    <property type="entry name" value="TYPE II SECRETION SYSTEM PROTEIN K"/>
    <property type="match status" value="1"/>
</dbReference>
<feature type="transmembrane region" description="Helical" evidence="10">
    <location>
        <begin position="12"/>
        <end position="36"/>
    </location>
</feature>
<dbReference type="Gene3D" id="1.10.40.60">
    <property type="entry name" value="EpsJ-like"/>
    <property type="match status" value="2"/>
</dbReference>
<dbReference type="Pfam" id="PF21687">
    <property type="entry name" value="T2SSK_1st"/>
    <property type="match status" value="1"/>
</dbReference>
<dbReference type="InterPro" id="IPR049031">
    <property type="entry name" value="T2SSK_SAM-like_1st"/>
</dbReference>
<dbReference type="SUPFAM" id="SSF158544">
    <property type="entry name" value="GspK insert domain-like"/>
    <property type="match status" value="1"/>
</dbReference>
<keyword evidence="8 10" id="KW-1133">Transmembrane helix</keyword>
<evidence type="ECO:0000259" key="12">
    <source>
        <dbReference type="Pfam" id="PF21687"/>
    </source>
</evidence>
<protein>
    <submittedName>
        <fullName evidence="13">Type II secretion system protein GspK</fullName>
    </submittedName>
</protein>
<keyword evidence="5" id="KW-0997">Cell inner membrane</keyword>
<accession>A0ABT7VUJ3</accession>
<organism evidence="13 14">
    <name type="scientific">Candidatus Marithioploca araucensis</name>
    <dbReference type="NCBI Taxonomy" id="70273"/>
    <lineage>
        <taxon>Bacteria</taxon>
        <taxon>Pseudomonadati</taxon>
        <taxon>Pseudomonadota</taxon>
        <taxon>Gammaproteobacteria</taxon>
        <taxon>Thiotrichales</taxon>
        <taxon>Thiotrichaceae</taxon>
        <taxon>Candidatus Marithioploca</taxon>
    </lineage>
</organism>
<evidence type="ECO:0000256" key="9">
    <source>
        <dbReference type="ARBA" id="ARBA00023136"/>
    </source>
</evidence>
<evidence type="ECO:0000259" key="11">
    <source>
        <dbReference type="Pfam" id="PF03934"/>
    </source>
</evidence>
<keyword evidence="14" id="KW-1185">Reference proteome</keyword>
<evidence type="ECO:0000256" key="3">
    <source>
        <dbReference type="ARBA" id="ARBA00022448"/>
    </source>
</evidence>
<dbReference type="InterPro" id="IPR038072">
    <property type="entry name" value="GspK_central_sf"/>
</dbReference>
<gene>
    <name evidence="13" type="ORF">QUF54_07875</name>
</gene>
<dbReference type="InterPro" id="IPR049179">
    <property type="entry name" value="T2SSK_SAM-like_2nd"/>
</dbReference>
<keyword evidence="6 10" id="KW-0812">Transmembrane</keyword>
<evidence type="ECO:0000256" key="10">
    <source>
        <dbReference type="SAM" id="Phobius"/>
    </source>
</evidence>
<evidence type="ECO:0000256" key="6">
    <source>
        <dbReference type="ARBA" id="ARBA00022692"/>
    </source>
</evidence>
<evidence type="ECO:0000313" key="14">
    <source>
        <dbReference type="Proteomes" id="UP001171945"/>
    </source>
</evidence>
<evidence type="ECO:0000256" key="1">
    <source>
        <dbReference type="ARBA" id="ARBA00004533"/>
    </source>
</evidence>
<dbReference type="Proteomes" id="UP001171945">
    <property type="component" value="Unassembled WGS sequence"/>
</dbReference>
<evidence type="ECO:0000313" key="13">
    <source>
        <dbReference type="EMBL" id="MDM8563257.1"/>
    </source>
</evidence>
<evidence type="ECO:0000256" key="4">
    <source>
        <dbReference type="ARBA" id="ARBA00022475"/>
    </source>
</evidence>
<feature type="domain" description="T2SS protein K first SAM-like" evidence="12">
    <location>
        <begin position="134"/>
        <end position="206"/>
    </location>
</feature>
<keyword evidence="4" id="KW-1003">Cell membrane</keyword>
<feature type="non-terminal residue" evidence="13">
    <location>
        <position position="332"/>
    </location>
</feature>
<dbReference type="EMBL" id="JAUCGM010000536">
    <property type="protein sequence ID" value="MDM8563257.1"/>
    <property type="molecule type" value="Genomic_DNA"/>
</dbReference>
<keyword evidence="3" id="KW-0813">Transport</keyword>
<feature type="domain" description="T2SS protein K second SAM-like" evidence="11">
    <location>
        <begin position="228"/>
        <end position="262"/>
    </location>
</feature>
<reference evidence="13" key="1">
    <citation type="submission" date="2023-06" db="EMBL/GenBank/DDBJ databases">
        <title>Uncultivated large filamentous bacteria from sulfidic sediments reveal new species and different genomic features in energy metabolism and defense.</title>
        <authorList>
            <person name="Fonseca A."/>
        </authorList>
    </citation>
    <scope>NUCLEOTIDE SEQUENCE</scope>
    <source>
        <strain evidence="13">HSG4</strain>
    </source>
</reference>
<sequence length="332" mass="38087">MKESTHATIGNNGFILLATLWMLAMLSIAASFFALWTERAVNIAQSRQANIQGEIDMVSTEANIIYILSSQRFTIGGLTIPEDLNHRTVYDPDEEVTILPVGKEIALDDRPYFGHGNAFFAIQDEGGLFNINIEAEVTISRFLGLLGVDANLHGSLTAKLKDYIDMDDLHRINGAESYHYKKRGLPRNNYLYHQMELQQVLDWKEQSTLWKNHKLKQLTQLWLPVRPNVNTAPAIVLQAAYQMNAESAARIIAARKIQPFYTSRMVSDAMGERLNVDPFEENYFPSQILRITLWHDRGQRMRQVFVQLTASANKRKPWQVEFRLEFDLLPIY</sequence>
<name>A0ABT7VUJ3_9GAMM</name>
<keyword evidence="9 10" id="KW-0472">Membrane</keyword>
<dbReference type="Pfam" id="PF03934">
    <property type="entry name" value="T2SSK"/>
    <property type="match status" value="1"/>
</dbReference>
<dbReference type="InterPro" id="IPR005628">
    <property type="entry name" value="GspK"/>
</dbReference>
<comment type="subcellular location">
    <subcellularLocation>
        <location evidence="1">Cell inner membrane</location>
    </subcellularLocation>
</comment>
<evidence type="ECO:0000256" key="5">
    <source>
        <dbReference type="ARBA" id="ARBA00022519"/>
    </source>
</evidence>
<evidence type="ECO:0000256" key="7">
    <source>
        <dbReference type="ARBA" id="ARBA00022927"/>
    </source>
</evidence>
<evidence type="ECO:0000256" key="8">
    <source>
        <dbReference type="ARBA" id="ARBA00022989"/>
    </source>
</evidence>
<comment type="caution">
    <text evidence="13">The sequence shown here is derived from an EMBL/GenBank/DDBJ whole genome shotgun (WGS) entry which is preliminary data.</text>
</comment>
<keyword evidence="7" id="KW-0653">Protein transport</keyword>
<comment type="similarity">
    <text evidence="2">Belongs to the GSP K family.</text>
</comment>